<dbReference type="PRINTS" id="PR00738">
    <property type="entry name" value="GLHYDRLASE20"/>
</dbReference>
<dbReference type="Pfam" id="PF13290">
    <property type="entry name" value="CHB_HEX_C_1"/>
    <property type="match status" value="1"/>
</dbReference>
<evidence type="ECO:0000259" key="11">
    <source>
        <dbReference type="Pfam" id="PF13290"/>
    </source>
</evidence>
<evidence type="ECO:0000256" key="6">
    <source>
        <dbReference type="ARBA" id="ARBA00030512"/>
    </source>
</evidence>
<dbReference type="Gene3D" id="3.20.20.80">
    <property type="entry name" value="Glycosidases"/>
    <property type="match status" value="1"/>
</dbReference>
<organism evidence="12 13">
    <name type="scientific">Tahibacter harae</name>
    <dbReference type="NCBI Taxonomy" id="2963937"/>
    <lineage>
        <taxon>Bacteria</taxon>
        <taxon>Pseudomonadati</taxon>
        <taxon>Pseudomonadota</taxon>
        <taxon>Gammaproteobacteria</taxon>
        <taxon>Lysobacterales</taxon>
        <taxon>Rhodanobacteraceae</taxon>
        <taxon>Tahibacter</taxon>
    </lineage>
</organism>
<dbReference type="PROSITE" id="PS51257">
    <property type="entry name" value="PROKAR_LIPOPROTEIN"/>
    <property type="match status" value="1"/>
</dbReference>
<evidence type="ECO:0000259" key="10">
    <source>
        <dbReference type="Pfam" id="PF02838"/>
    </source>
</evidence>
<evidence type="ECO:0000313" key="13">
    <source>
        <dbReference type="Proteomes" id="UP001165498"/>
    </source>
</evidence>
<feature type="chain" id="PRO_5045838898" description="beta-N-acetylhexosaminidase" evidence="8">
    <location>
        <begin position="29"/>
        <end position="791"/>
    </location>
</feature>
<dbReference type="InterPro" id="IPR017853">
    <property type="entry name" value="GH"/>
</dbReference>
<comment type="caution">
    <text evidence="12">The sequence shown here is derived from an EMBL/GenBank/DDBJ whole genome shotgun (WGS) entry which is preliminary data.</text>
</comment>
<feature type="domain" description="Glycoside hydrolase family 20 catalytic" evidence="9">
    <location>
        <begin position="184"/>
        <end position="531"/>
    </location>
</feature>
<feature type="domain" description="Beta-hexosaminidase bacterial type N-terminal" evidence="10">
    <location>
        <begin position="52"/>
        <end position="181"/>
    </location>
</feature>
<dbReference type="SUPFAM" id="SSF51445">
    <property type="entry name" value="(Trans)glycosidases"/>
    <property type="match status" value="1"/>
</dbReference>
<dbReference type="EMBL" id="JANFQO010000014">
    <property type="protein sequence ID" value="MCQ4166151.1"/>
    <property type="molecule type" value="Genomic_DNA"/>
</dbReference>
<dbReference type="Gene3D" id="2.60.120.260">
    <property type="entry name" value="Galactose-binding domain-like"/>
    <property type="match status" value="1"/>
</dbReference>
<dbReference type="Proteomes" id="UP001165498">
    <property type="component" value="Unassembled WGS sequence"/>
</dbReference>
<dbReference type="Pfam" id="PF00728">
    <property type="entry name" value="Glyco_hydro_20"/>
    <property type="match status" value="1"/>
</dbReference>
<evidence type="ECO:0000256" key="2">
    <source>
        <dbReference type="ARBA" id="ARBA00006285"/>
    </source>
</evidence>
<dbReference type="InterPro" id="IPR015882">
    <property type="entry name" value="HEX_bac_N"/>
</dbReference>
<dbReference type="PANTHER" id="PTHR22600">
    <property type="entry name" value="BETA-HEXOSAMINIDASE"/>
    <property type="match status" value="1"/>
</dbReference>
<keyword evidence="8" id="KW-0732">Signal</keyword>
<evidence type="ECO:0000256" key="1">
    <source>
        <dbReference type="ARBA" id="ARBA00001231"/>
    </source>
</evidence>
<dbReference type="InterPro" id="IPR029018">
    <property type="entry name" value="Hex-like_dom2"/>
</dbReference>
<feature type="domain" description="GH29D-like beta-sandwich" evidence="11">
    <location>
        <begin position="575"/>
        <end position="629"/>
    </location>
</feature>
<proteinExistence type="inferred from homology"/>
<name>A0ABT1QV69_9GAMM</name>
<dbReference type="Pfam" id="PF02838">
    <property type="entry name" value="Glyco_hydro_20b"/>
    <property type="match status" value="1"/>
</dbReference>
<keyword evidence="4" id="KW-0378">Hydrolase</keyword>
<evidence type="ECO:0000259" key="9">
    <source>
        <dbReference type="Pfam" id="PF00728"/>
    </source>
</evidence>
<dbReference type="RefSeq" id="WP_255915338.1">
    <property type="nucleotide sequence ID" value="NZ_JANFQO010000014.1"/>
</dbReference>
<dbReference type="Gene3D" id="3.30.379.10">
    <property type="entry name" value="Chitobiase/beta-hexosaminidase domain 2-like"/>
    <property type="match status" value="1"/>
</dbReference>
<comment type="catalytic activity">
    <reaction evidence="1">
        <text>Hydrolysis of terminal non-reducing N-acetyl-D-hexosamine residues in N-acetyl-beta-D-hexosaminides.</text>
        <dbReference type="EC" id="3.2.1.52"/>
    </reaction>
</comment>
<dbReference type="PANTHER" id="PTHR22600:SF57">
    <property type="entry name" value="BETA-N-ACETYLHEXOSAMINIDASE"/>
    <property type="match status" value="1"/>
</dbReference>
<accession>A0ABT1QV69</accession>
<keyword evidence="13" id="KW-1185">Reference proteome</keyword>
<comment type="similarity">
    <text evidence="2">Belongs to the glycosyl hydrolase 20 family.</text>
</comment>
<evidence type="ECO:0000256" key="7">
    <source>
        <dbReference type="ARBA" id="ARBA00033000"/>
    </source>
</evidence>
<evidence type="ECO:0000256" key="4">
    <source>
        <dbReference type="ARBA" id="ARBA00022801"/>
    </source>
</evidence>
<dbReference type="InterPro" id="IPR059177">
    <property type="entry name" value="GH29D-like_dom"/>
</dbReference>
<gene>
    <name evidence="12" type="ORF">NM961_15625</name>
</gene>
<evidence type="ECO:0000256" key="3">
    <source>
        <dbReference type="ARBA" id="ARBA00012663"/>
    </source>
</evidence>
<evidence type="ECO:0000256" key="8">
    <source>
        <dbReference type="SAM" id="SignalP"/>
    </source>
</evidence>
<dbReference type="InterPro" id="IPR015883">
    <property type="entry name" value="Glyco_hydro_20_cat"/>
</dbReference>
<feature type="signal peptide" evidence="8">
    <location>
        <begin position="1"/>
        <end position="28"/>
    </location>
</feature>
<sequence length="791" mass="85770">MSRVLTNLVLAAALAATLGACSREPAPAAPPQAAAPAPPAGATASAPVALDAIVPLPAQVEAAPGKAPVSVDASSPLQACGGAAENVARHFAGLLQRTRGLALRAQCQAAAPANGIEFRLDAQLADTGAEGYRLEAGDGRVLVRARSEAGLFYGAVSLWQLLSAAPPGAAGAIAAGRIDDAPRYSWRGLMLDSARHYQSPEFIRKLIDAMALHKLNTLHWHLTDDQGWRIEIKKWPLLTEVGAWRVPAGPVAAADIDPATGQPRRYGGYYTQEQIRELVQYAAARHVTIVPEIDMPGHMQAAIAAYPQLGTGEKPPVSAEWGVHTYLLNVEESTFQFIDDVLDEVVALFPAPYIHIGGDEAAKDRWIASPQVQARRKALGLKDEVALQAWFVARLEKSLERHGRKLIGWDEILEGGELPASATVMSWRGTKGAIEAARAGHDVVLSPSPDLYINNLQSDAADEPPGRYDMVVTLEKLYGFEPTPAELDAQQARHVLGAQVNLWTEHIRTAERIEHAVFPRLAALAEIDWSPRERRDWNNFLQRLPALLERYRQLGIGYAGSAFAVRATVAAAGDAMTVTLANQAHFGDIRYTDDGSEPQPTSPQYTAPLSLPRGKVLQAAAFAGTQRLSAPLRLEIGDALLRTRNSGELRPCRENGMVLRLEDDAPLAGERKSYSVDIFDACWLWPKADLAQARAIEIDVANLPYNFQLWHDIKNVKLRPAATAEGELEIRRDGCDGKPWITLPLKPAAGNHAVTTLRAELPKDSAGAHDLCFVFARPDTQTLWVVDEVRI</sequence>
<reference evidence="12" key="1">
    <citation type="submission" date="2022-07" db="EMBL/GenBank/DDBJ databases">
        <title>Tahibacter sp., a new gammaproteobacterium isolated from the silt sample collected at pig farm.</title>
        <authorList>
            <person name="Chen H."/>
        </authorList>
    </citation>
    <scope>NUCLEOTIDE SEQUENCE</scope>
    <source>
        <strain evidence="12">P2K</strain>
    </source>
</reference>
<dbReference type="SUPFAM" id="SSF55545">
    <property type="entry name" value="beta-N-acetylhexosaminidase-like domain"/>
    <property type="match status" value="1"/>
</dbReference>
<dbReference type="EC" id="3.2.1.52" evidence="3"/>
<protein>
    <recommendedName>
        <fullName evidence="3">beta-N-acetylhexosaminidase</fullName>
        <ecNumber evidence="3">3.2.1.52</ecNumber>
    </recommendedName>
    <alternativeName>
        <fullName evidence="6">Beta-N-acetylhexosaminidase</fullName>
    </alternativeName>
    <alternativeName>
        <fullName evidence="7">N-acetyl-beta-glucosaminidase</fullName>
    </alternativeName>
</protein>
<dbReference type="InterPro" id="IPR025705">
    <property type="entry name" value="Beta_hexosaminidase_sua/sub"/>
</dbReference>
<keyword evidence="5" id="KW-0326">Glycosidase</keyword>
<evidence type="ECO:0000313" key="12">
    <source>
        <dbReference type="EMBL" id="MCQ4166151.1"/>
    </source>
</evidence>
<dbReference type="CDD" id="cd06563">
    <property type="entry name" value="GH20_chitobiase-like"/>
    <property type="match status" value="1"/>
</dbReference>
<evidence type="ECO:0000256" key="5">
    <source>
        <dbReference type="ARBA" id="ARBA00023295"/>
    </source>
</evidence>